<dbReference type="EMBL" id="CM000619">
    <property type="protein sequence ID" value="EEC45533.1"/>
    <property type="molecule type" value="Genomic_DNA"/>
</dbReference>
<feature type="chain" id="PRO_5002852978" description="PsbP C-terminal domain-containing protein" evidence="1">
    <location>
        <begin position="23"/>
        <end position="218"/>
    </location>
</feature>
<dbReference type="PANTHER" id="PTHR31407">
    <property type="match status" value="1"/>
</dbReference>
<dbReference type="PaxDb" id="2850-Phatr48359"/>
<dbReference type="NCBIfam" id="NF040946">
    <property type="entry name" value="PSII_PsbP"/>
    <property type="match status" value="1"/>
</dbReference>
<dbReference type="Gene3D" id="3.40.1000.10">
    <property type="entry name" value="Mog1/PsbP, alpha/beta/alpha sandwich"/>
    <property type="match status" value="1"/>
</dbReference>
<feature type="domain" description="PsbP C-terminal" evidence="2">
    <location>
        <begin position="72"/>
        <end position="213"/>
    </location>
</feature>
<keyword evidence="1" id="KW-0732">Signal</keyword>
<dbReference type="eggNOG" id="ENOG502QU2U">
    <property type="taxonomic scope" value="Eukaryota"/>
</dbReference>
<evidence type="ECO:0000313" key="3">
    <source>
        <dbReference type="EMBL" id="EEC45533.1"/>
    </source>
</evidence>
<dbReference type="GO" id="GO:0009523">
    <property type="term" value="C:photosystem II"/>
    <property type="evidence" value="ECO:0007669"/>
    <property type="project" value="InterPro"/>
</dbReference>
<dbReference type="GeneID" id="7203630"/>
<accession>B7G6V4</accession>
<dbReference type="OrthoDB" id="2014109at2759"/>
<dbReference type="OMA" id="YPVGWQE"/>
<dbReference type="SUPFAM" id="SSF55724">
    <property type="entry name" value="Mog1p/PsbP-like"/>
    <property type="match status" value="1"/>
</dbReference>
<dbReference type="Pfam" id="PF01789">
    <property type="entry name" value="PsbP"/>
    <property type="match status" value="1"/>
</dbReference>
<dbReference type="AlphaFoldDB" id="B7G6V4"/>
<name>B7G6V4_PHATC</name>
<dbReference type="Proteomes" id="UP000000759">
    <property type="component" value="Chromosome 17"/>
</dbReference>
<evidence type="ECO:0000313" key="4">
    <source>
        <dbReference type="Proteomes" id="UP000000759"/>
    </source>
</evidence>
<reference evidence="3 4" key="1">
    <citation type="journal article" date="2008" name="Nature">
        <title>The Phaeodactylum genome reveals the evolutionary history of diatom genomes.</title>
        <authorList>
            <person name="Bowler C."/>
            <person name="Allen A.E."/>
            <person name="Badger J.H."/>
            <person name="Grimwood J."/>
            <person name="Jabbari K."/>
            <person name="Kuo A."/>
            <person name="Maheswari U."/>
            <person name="Martens C."/>
            <person name="Maumus F."/>
            <person name="Otillar R.P."/>
            <person name="Rayko E."/>
            <person name="Salamov A."/>
            <person name="Vandepoele K."/>
            <person name="Beszteri B."/>
            <person name="Gruber A."/>
            <person name="Heijde M."/>
            <person name="Katinka M."/>
            <person name="Mock T."/>
            <person name="Valentin K."/>
            <person name="Verret F."/>
            <person name="Berges J.A."/>
            <person name="Brownlee C."/>
            <person name="Cadoret J.P."/>
            <person name="Chiovitti A."/>
            <person name="Choi C.J."/>
            <person name="Coesel S."/>
            <person name="De Martino A."/>
            <person name="Detter J.C."/>
            <person name="Durkin C."/>
            <person name="Falciatore A."/>
            <person name="Fournet J."/>
            <person name="Haruta M."/>
            <person name="Huysman M.J."/>
            <person name="Jenkins B.D."/>
            <person name="Jiroutova K."/>
            <person name="Jorgensen R.E."/>
            <person name="Joubert Y."/>
            <person name="Kaplan A."/>
            <person name="Kroger N."/>
            <person name="Kroth P.G."/>
            <person name="La Roche J."/>
            <person name="Lindquist E."/>
            <person name="Lommer M."/>
            <person name="Martin-Jezequel V."/>
            <person name="Lopez P.J."/>
            <person name="Lucas S."/>
            <person name="Mangogna M."/>
            <person name="McGinnis K."/>
            <person name="Medlin L.K."/>
            <person name="Montsant A."/>
            <person name="Oudot-Le Secq M.P."/>
            <person name="Napoli C."/>
            <person name="Obornik M."/>
            <person name="Parker M.S."/>
            <person name="Petit J.L."/>
            <person name="Porcel B.M."/>
            <person name="Poulsen N."/>
            <person name="Robison M."/>
            <person name="Rychlewski L."/>
            <person name="Rynearson T.A."/>
            <person name="Schmutz J."/>
            <person name="Shapiro H."/>
            <person name="Siaut M."/>
            <person name="Stanley M."/>
            <person name="Sussman M.R."/>
            <person name="Taylor A.R."/>
            <person name="Vardi A."/>
            <person name="von Dassow P."/>
            <person name="Vyverman W."/>
            <person name="Willis A."/>
            <person name="Wyrwicz L.S."/>
            <person name="Rokhsar D.S."/>
            <person name="Weissenbach J."/>
            <person name="Armbrust E.V."/>
            <person name="Green B.R."/>
            <person name="Van de Peer Y."/>
            <person name="Grigoriev I.V."/>
        </authorList>
    </citation>
    <scope>NUCLEOTIDE SEQUENCE [LARGE SCALE GENOMIC DNA]</scope>
    <source>
        <strain evidence="3 4">CCAP 1055/1</strain>
    </source>
</reference>
<keyword evidence="4" id="KW-1185">Reference proteome</keyword>
<evidence type="ECO:0000259" key="2">
    <source>
        <dbReference type="Pfam" id="PF01789"/>
    </source>
</evidence>
<dbReference type="STRING" id="556484.B7G6V4"/>
<dbReference type="GO" id="GO:0005509">
    <property type="term" value="F:calcium ion binding"/>
    <property type="evidence" value="ECO:0007669"/>
    <property type="project" value="InterPro"/>
</dbReference>
<dbReference type="PANTHER" id="PTHR31407:SF16">
    <property type="entry name" value="PSBP DOMAIN-CONTAINING PROTEIN 7, CHLOROPLASTIC"/>
    <property type="match status" value="1"/>
</dbReference>
<dbReference type="InterPro" id="IPR002683">
    <property type="entry name" value="PsbP_C"/>
</dbReference>
<dbReference type="GO" id="GO:0019898">
    <property type="term" value="C:extrinsic component of membrane"/>
    <property type="evidence" value="ECO:0007669"/>
    <property type="project" value="InterPro"/>
</dbReference>
<proteinExistence type="predicted"/>
<dbReference type="KEGG" id="pti:PHATRDRAFT_48359"/>
<dbReference type="GO" id="GO:0015979">
    <property type="term" value="P:photosynthesis"/>
    <property type="evidence" value="ECO:0007669"/>
    <property type="project" value="InterPro"/>
</dbReference>
<dbReference type="InterPro" id="IPR016123">
    <property type="entry name" value="Mog1/PsbP_a/b/a-sand"/>
</dbReference>
<dbReference type="RefSeq" id="XP_002182797.1">
    <property type="nucleotide sequence ID" value="XM_002182761.1"/>
</dbReference>
<evidence type="ECO:0000256" key="1">
    <source>
        <dbReference type="SAM" id="SignalP"/>
    </source>
</evidence>
<gene>
    <name evidence="3" type="ORF">PHATRDRAFT_48359</name>
</gene>
<sequence length="218" mass="24001">MFFRNLVLTALFAMGAEQQVAAWSSPLSRRQAFQAATSAAVIGVSSTIAGHPVQAYPSDETPRVATRMGGLLEAFQDGPRGFRIMIPSGWNKFEGEVGAYDVKWQDLVDPSENVKISSTPVKSTTESVAALGDDVQALGLKLAEKRNAKLISASERLTEGILFYNFDFAIKDGTHQLLQLCVGKGRLWSLDANSKEKRWDKREEMYSNVLASFIPRLN</sequence>
<protein>
    <recommendedName>
        <fullName evidence="2">PsbP C-terminal domain-containing protein</fullName>
    </recommendedName>
</protein>
<reference evidence="4" key="2">
    <citation type="submission" date="2008-08" db="EMBL/GenBank/DDBJ databases">
        <authorList>
            <consortium name="Diatom Consortium"/>
            <person name="Grigoriev I."/>
            <person name="Grimwood J."/>
            <person name="Kuo A."/>
            <person name="Otillar R.P."/>
            <person name="Salamov A."/>
            <person name="Detter J.C."/>
            <person name="Lindquist E."/>
            <person name="Shapiro H."/>
            <person name="Lucas S."/>
            <person name="Glavina del Rio T."/>
            <person name="Pitluck S."/>
            <person name="Rokhsar D."/>
            <person name="Bowler C."/>
        </authorList>
    </citation>
    <scope>GENOME REANNOTATION</scope>
    <source>
        <strain evidence="4">CCAP 1055/1</strain>
    </source>
</reference>
<dbReference type="InParanoid" id="B7G6V4"/>
<organism evidence="3 4">
    <name type="scientific">Phaeodactylum tricornutum (strain CCAP 1055/1)</name>
    <dbReference type="NCBI Taxonomy" id="556484"/>
    <lineage>
        <taxon>Eukaryota</taxon>
        <taxon>Sar</taxon>
        <taxon>Stramenopiles</taxon>
        <taxon>Ochrophyta</taxon>
        <taxon>Bacillariophyta</taxon>
        <taxon>Bacillariophyceae</taxon>
        <taxon>Bacillariophycidae</taxon>
        <taxon>Naviculales</taxon>
        <taxon>Phaeodactylaceae</taxon>
        <taxon>Phaeodactylum</taxon>
    </lineage>
</organism>
<dbReference type="HOGENOM" id="CLU_1269060_0_0_1"/>
<feature type="signal peptide" evidence="1">
    <location>
        <begin position="1"/>
        <end position="22"/>
    </location>
</feature>